<dbReference type="PANTHER" id="PTHR12448:SF0">
    <property type="entry name" value="ATP SYNTHASE SUBUNIT EPSILON, MITOCHONDRIAL"/>
    <property type="match status" value="1"/>
</dbReference>
<protein>
    <submittedName>
        <fullName evidence="4">ATP synthase subunit epsilon, mitochondrial</fullName>
    </submittedName>
</protein>
<gene>
    <name evidence="2" type="ORF">TCNE_LOCUS6929</name>
</gene>
<keyword evidence="3" id="KW-1185">Reference proteome</keyword>
<evidence type="ECO:0000313" key="3">
    <source>
        <dbReference type="Proteomes" id="UP000050794"/>
    </source>
</evidence>
<evidence type="ECO:0000256" key="1">
    <source>
        <dbReference type="ARBA" id="ARBA00009502"/>
    </source>
</evidence>
<organism evidence="3 4">
    <name type="scientific">Toxocara canis</name>
    <name type="common">Canine roundworm</name>
    <dbReference type="NCBI Taxonomy" id="6265"/>
    <lineage>
        <taxon>Eukaryota</taxon>
        <taxon>Metazoa</taxon>
        <taxon>Ecdysozoa</taxon>
        <taxon>Nematoda</taxon>
        <taxon>Chromadorea</taxon>
        <taxon>Rhabditida</taxon>
        <taxon>Spirurina</taxon>
        <taxon>Ascaridomorpha</taxon>
        <taxon>Ascaridoidea</taxon>
        <taxon>Toxocaridae</taxon>
        <taxon>Toxocara</taxon>
    </lineage>
</organism>
<dbReference type="Pfam" id="PF04627">
    <property type="entry name" value="ATP-synt_Eps"/>
    <property type="match status" value="1"/>
</dbReference>
<dbReference type="Proteomes" id="UP000050794">
    <property type="component" value="Unassembled WGS sequence"/>
</dbReference>
<sequence>MTFWRSAGITYVRYSQIAATITRKCAKSAQQGRAPATLRITKWENGKPVVTAT</sequence>
<dbReference type="GO" id="GO:0005743">
    <property type="term" value="C:mitochondrial inner membrane"/>
    <property type="evidence" value="ECO:0007669"/>
    <property type="project" value="InterPro"/>
</dbReference>
<dbReference type="EMBL" id="UYWY01019581">
    <property type="protein sequence ID" value="VDM38250.1"/>
    <property type="molecule type" value="Genomic_DNA"/>
</dbReference>
<dbReference type="GO" id="GO:0046933">
    <property type="term" value="F:proton-transporting ATP synthase activity, rotational mechanism"/>
    <property type="evidence" value="ECO:0007669"/>
    <property type="project" value="InterPro"/>
</dbReference>
<comment type="similarity">
    <text evidence="1">Belongs to the eukaryotic ATPase epsilon family.</text>
</comment>
<proteinExistence type="inferred from homology"/>
<accession>A0A183UEK9</accession>
<dbReference type="CDD" id="cd12153">
    <property type="entry name" value="F1-ATPase_epsilon"/>
    <property type="match status" value="1"/>
</dbReference>
<dbReference type="Gene3D" id="1.10.1620.20">
    <property type="entry name" value="ATP synthase, F1 complex, epsilon subunit superfamily, mitochondrial"/>
    <property type="match status" value="1"/>
</dbReference>
<dbReference type="InterPro" id="IPR036742">
    <property type="entry name" value="ATP_synth_F1_esu_sf_mt"/>
</dbReference>
<reference evidence="2 3" key="2">
    <citation type="submission" date="2018-11" db="EMBL/GenBank/DDBJ databases">
        <authorList>
            <consortium name="Pathogen Informatics"/>
        </authorList>
    </citation>
    <scope>NUCLEOTIDE SEQUENCE [LARGE SCALE GENOMIC DNA]</scope>
</reference>
<dbReference type="PANTHER" id="PTHR12448">
    <property type="entry name" value="ATP SYNTHASE EPSILON CHAIN, MITOCHONDRIAL"/>
    <property type="match status" value="1"/>
</dbReference>
<evidence type="ECO:0000313" key="2">
    <source>
        <dbReference type="EMBL" id="VDM38250.1"/>
    </source>
</evidence>
<reference evidence="4" key="1">
    <citation type="submission" date="2016-06" db="UniProtKB">
        <authorList>
            <consortium name="WormBaseParasite"/>
        </authorList>
    </citation>
    <scope>IDENTIFICATION</scope>
</reference>
<dbReference type="WBParaSite" id="TCNE_0000692901-mRNA-1">
    <property type="protein sequence ID" value="TCNE_0000692901-mRNA-1"/>
    <property type="gene ID" value="TCNE_0000692901"/>
</dbReference>
<dbReference type="GO" id="GO:0045259">
    <property type="term" value="C:proton-transporting ATP synthase complex"/>
    <property type="evidence" value="ECO:0007669"/>
    <property type="project" value="InterPro"/>
</dbReference>
<dbReference type="GO" id="GO:0042776">
    <property type="term" value="P:proton motive force-driven mitochondrial ATP synthesis"/>
    <property type="evidence" value="ECO:0007669"/>
    <property type="project" value="TreeGrafter"/>
</dbReference>
<name>A0A183UEK9_TOXCA</name>
<evidence type="ECO:0000313" key="4">
    <source>
        <dbReference type="WBParaSite" id="TCNE_0000692901-mRNA-1"/>
    </source>
</evidence>
<dbReference type="SUPFAM" id="SSF48690">
    <property type="entry name" value="Epsilon subunit of mitochondrial F1F0-ATP synthase"/>
    <property type="match status" value="1"/>
</dbReference>
<dbReference type="AlphaFoldDB" id="A0A183UEK9"/>
<dbReference type="InterPro" id="IPR006721">
    <property type="entry name" value="ATP_synth_F1_esu_mt"/>
</dbReference>